<dbReference type="InterPro" id="IPR042089">
    <property type="entry name" value="Peptidase_M13_dom_2"/>
</dbReference>
<proteinExistence type="inferred from homology"/>
<sequence length="120" mass="13684">MRRNISLLYNPTTVEGLQRDYPSIPWLEYINNILPKDIQVRNDELIIVAVPSYLRALEGILSNTPKRVLSNYAMTRVVLSSVSYLTEELRAKQLKYATALTGKTEREARWKECVDIVAGG</sequence>
<dbReference type="Gene3D" id="1.10.1380.10">
    <property type="entry name" value="Neutral endopeptidase , domain2"/>
    <property type="match status" value="1"/>
</dbReference>
<dbReference type="InterPro" id="IPR008753">
    <property type="entry name" value="Peptidase_M13_N"/>
</dbReference>
<evidence type="ECO:0000313" key="4">
    <source>
        <dbReference type="EMBL" id="CAD7207050.1"/>
    </source>
</evidence>
<dbReference type="PROSITE" id="PS51885">
    <property type="entry name" value="NEPRILYSIN"/>
    <property type="match status" value="1"/>
</dbReference>
<gene>
    <name evidence="4" type="ORF">TDIB3V08_LOCUS13199</name>
</gene>
<dbReference type="GO" id="GO:0005886">
    <property type="term" value="C:plasma membrane"/>
    <property type="evidence" value="ECO:0007669"/>
    <property type="project" value="UniProtKB-SubCell"/>
</dbReference>
<dbReference type="AlphaFoldDB" id="A0A7R8ZF54"/>
<dbReference type="GO" id="GO:0006508">
    <property type="term" value="P:proteolysis"/>
    <property type="evidence" value="ECO:0007669"/>
    <property type="project" value="InterPro"/>
</dbReference>
<organism evidence="4">
    <name type="scientific">Timema douglasi</name>
    <name type="common">Walking stick</name>
    <dbReference type="NCBI Taxonomy" id="61478"/>
    <lineage>
        <taxon>Eukaryota</taxon>
        <taxon>Metazoa</taxon>
        <taxon>Ecdysozoa</taxon>
        <taxon>Arthropoda</taxon>
        <taxon>Hexapoda</taxon>
        <taxon>Insecta</taxon>
        <taxon>Pterygota</taxon>
        <taxon>Neoptera</taxon>
        <taxon>Polyneoptera</taxon>
        <taxon>Phasmatodea</taxon>
        <taxon>Timematodea</taxon>
        <taxon>Timematoidea</taxon>
        <taxon>Timematidae</taxon>
        <taxon>Timema</taxon>
    </lineage>
</organism>
<evidence type="ECO:0000259" key="3">
    <source>
        <dbReference type="Pfam" id="PF05649"/>
    </source>
</evidence>
<accession>A0A7R8ZF54</accession>
<dbReference type="Pfam" id="PF05649">
    <property type="entry name" value="Peptidase_M13_N"/>
    <property type="match status" value="1"/>
</dbReference>
<comment type="subcellular location">
    <subcellularLocation>
        <location evidence="1">Cell membrane</location>
        <topology evidence="1">Single-pass type II membrane protein</topology>
    </subcellularLocation>
</comment>
<dbReference type="SUPFAM" id="SSF55486">
    <property type="entry name" value="Metalloproteases ('zincins'), catalytic domain"/>
    <property type="match status" value="1"/>
</dbReference>
<reference evidence="4" key="1">
    <citation type="submission" date="2020-11" db="EMBL/GenBank/DDBJ databases">
        <authorList>
            <person name="Tran Van P."/>
        </authorList>
    </citation>
    <scope>NUCLEOTIDE SEQUENCE</scope>
</reference>
<feature type="domain" description="Peptidase M13 N-terminal" evidence="3">
    <location>
        <begin position="2"/>
        <end position="118"/>
    </location>
</feature>
<dbReference type="InterPro" id="IPR000718">
    <property type="entry name" value="Peptidase_M13"/>
</dbReference>
<dbReference type="EMBL" id="OA591616">
    <property type="protein sequence ID" value="CAD7207050.1"/>
    <property type="molecule type" value="Genomic_DNA"/>
</dbReference>
<name>A0A7R8ZF54_TIMDO</name>
<dbReference type="GO" id="GO:0004222">
    <property type="term" value="F:metalloendopeptidase activity"/>
    <property type="evidence" value="ECO:0007669"/>
    <property type="project" value="InterPro"/>
</dbReference>
<evidence type="ECO:0000256" key="2">
    <source>
        <dbReference type="ARBA" id="ARBA00007357"/>
    </source>
</evidence>
<evidence type="ECO:0000256" key="1">
    <source>
        <dbReference type="ARBA" id="ARBA00004401"/>
    </source>
</evidence>
<comment type="similarity">
    <text evidence="2">Belongs to the peptidase M13 family.</text>
</comment>
<protein>
    <recommendedName>
        <fullName evidence="3">Peptidase M13 N-terminal domain-containing protein</fullName>
    </recommendedName>
</protein>